<dbReference type="PANTHER" id="PTHR42240">
    <property type="entry name" value="DUF211 DOMAIN-CONTAINING PROTEIN"/>
    <property type="match status" value="1"/>
</dbReference>
<dbReference type="Proteomes" id="UP000231632">
    <property type="component" value="Unassembled WGS sequence"/>
</dbReference>
<gene>
    <name evidence="1" type="ORF">MMIC_P0956</name>
</gene>
<sequence length="89" mass="9770">MESVKRVVLDVLKPHQPNALEFSKAIAEVGNDYRVKLTVVEVDENTETLQIEIIGSSIDFEAVQATITSLGGSLHSIDEVEVLSEEDTE</sequence>
<dbReference type="PANTHER" id="PTHR42240:SF1">
    <property type="entry name" value="DUF211 DOMAIN-CONTAINING PROTEIN"/>
    <property type="match status" value="1"/>
</dbReference>
<reference evidence="1 2" key="1">
    <citation type="journal article" date="2017" name="Arch. Microbiol.">
        <title>Mariprofundus micogutta sp. nov., a novel iron-oxidizing zetaproteobacterium isolated from a deep-sea hydrothermal field at the Bayonnaise knoll of the Izu-Ogasawara arc, and a description of Mariprofundales ord. nov. and Zetaproteobacteria classis nov.</title>
        <authorList>
            <person name="Makita H."/>
            <person name="Tanaka E."/>
            <person name="Mitsunobu S."/>
            <person name="Miyazaki M."/>
            <person name="Nunoura T."/>
            <person name="Uematsu K."/>
            <person name="Takaki Y."/>
            <person name="Nishi S."/>
            <person name="Shimamura S."/>
            <person name="Takai K."/>
        </authorList>
    </citation>
    <scope>NUCLEOTIDE SEQUENCE [LARGE SCALE GENOMIC DNA]</scope>
    <source>
        <strain evidence="1 2">ET2</strain>
    </source>
</reference>
<dbReference type="EMBL" id="BDFD01000006">
    <property type="protein sequence ID" value="GAV19995.1"/>
    <property type="molecule type" value="Genomic_DNA"/>
</dbReference>
<dbReference type="OrthoDB" id="5431975at2"/>
<dbReference type="STRING" id="1921010.MMIC_P0956"/>
<dbReference type="RefSeq" id="WP_072659318.1">
    <property type="nucleotide sequence ID" value="NZ_BDFD01000006.1"/>
</dbReference>
<organism evidence="1 2">
    <name type="scientific">Mariprofundus micogutta</name>
    <dbReference type="NCBI Taxonomy" id="1921010"/>
    <lineage>
        <taxon>Bacteria</taxon>
        <taxon>Pseudomonadati</taxon>
        <taxon>Pseudomonadota</taxon>
        <taxon>Candidatius Mariprofundia</taxon>
        <taxon>Mariprofundales</taxon>
        <taxon>Mariprofundaceae</taxon>
        <taxon>Mariprofundus</taxon>
    </lineage>
</organism>
<dbReference type="Gene3D" id="3.30.70.1340">
    <property type="entry name" value="MTH889-like domain"/>
    <property type="match status" value="1"/>
</dbReference>
<evidence type="ECO:0000313" key="2">
    <source>
        <dbReference type="Proteomes" id="UP000231632"/>
    </source>
</evidence>
<name>A0A1L8CM73_9PROT</name>
<keyword evidence="2" id="KW-1185">Reference proteome</keyword>
<dbReference type="InterPro" id="IPR023129">
    <property type="entry name" value="MTH889-like_dom_sf"/>
</dbReference>
<accession>A0A1L8CM73</accession>
<evidence type="ECO:0008006" key="3">
    <source>
        <dbReference type="Google" id="ProtNLM"/>
    </source>
</evidence>
<dbReference type="Pfam" id="PF02680">
    <property type="entry name" value="DUF211"/>
    <property type="match status" value="1"/>
</dbReference>
<proteinExistence type="predicted"/>
<dbReference type="AlphaFoldDB" id="A0A1L8CM73"/>
<protein>
    <recommendedName>
        <fullName evidence="3">DUF211 domain-containing protein</fullName>
    </recommendedName>
</protein>
<dbReference type="InterPro" id="IPR003831">
    <property type="entry name" value="DUF211"/>
</dbReference>
<evidence type="ECO:0000313" key="1">
    <source>
        <dbReference type="EMBL" id="GAV19995.1"/>
    </source>
</evidence>
<comment type="caution">
    <text evidence="1">The sequence shown here is derived from an EMBL/GenBank/DDBJ whole genome shotgun (WGS) entry which is preliminary data.</text>
</comment>
<dbReference type="SUPFAM" id="SSF160363">
    <property type="entry name" value="MTH889-like"/>
    <property type="match status" value="1"/>
</dbReference>